<comment type="caution">
    <text evidence="1">The sequence shown here is derived from an EMBL/GenBank/DDBJ whole genome shotgun (WGS) entry which is preliminary data.</text>
</comment>
<reference evidence="1" key="1">
    <citation type="submission" date="2021-01" db="EMBL/GenBank/DDBJ databases">
        <authorList>
            <consortium name="Genoscope - CEA"/>
            <person name="William W."/>
        </authorList>
    </citation>
    <scope>NUCLEOTIDE SEQUENCE</scope>
</reference>
<proteinExistence type="predicted"/>
<sequence length="181" mass="21519">MLISQIYQNLNQFKLLRNEHLQRYKSQKQQSDKTTNNINLKKQFYQMNFLFKREKEKKRKIVQETIIQEEKQTSSSSEKQNMPLRLRKVQKEGRALVIYRKKSRKSVSTSENIFYESPRSHIFIEIKKCDLNISGQGSVFHFPVFITSKKIMKSINISSQTHLILHKSTNIQPLIPFQISQ</sequence>
<protein>
    <submittedName>
        <fullName evidence="1">Uncharacterized protein</fullName>
    </submittedName>
</protein>
<name>A0A8S1PGA4_PARPR</name>
<gene>
    <name evidence="1" type="ORF">PPRIM_AZ9-3.1.T1170006</name>
</gene>
<evidence type="ECO:0000313" key="2">
    <source>
        <dbReference type="Proteomes" id="UP000688137"/>
    </source>
</evidence>
<organism evidence="1 2">
    <name type="scientific">Paramecium primaurelia</name>
    <dbReference type="NCBI Taxonomy" id="5886"/>
    <lineage>
        <taxon>Eukaryota</taxon>
        <taxon>Sar</taxon>
        <taxon>Alveolata</taxon>
        <taxon>Ciliophora</taxon>
        <taxon>Intramacronucleata</taxon>
        <taxon>Oligohymenophorea</taxon>
        <taxon>Peniculida</taxon>
        <taxon>Parameciidae</taxon>
        <taxon>Paramecium</taxon>
    </lineage>
</organism>
<accession>A0A8S1PGA4</accession>
<dbReference type="EMBL" id="CAJJDM010000120">
    <property type="protein sequence ID" value="CAD8101881.1"/>
    <property type="molecule type" value="Genomic_DNA"/>
</dbReference>
<keyword evidence="2" id="KW-1185">Reference proteome</keyword>
<dbReference type="AlphaFoldDB" id="A0A8S1PGA4"/>
<dbReference type="Proteomes" id="UP000688137">
    <property type="component" value="Unassembled WGS sequence"/>
</dbReference>
<evidence type="ECO:0000313" key="1">
    <source>
        <dbReference type="EMBL" id="CAD8101881.1"/>
    </source>
</evidence>